<name>A0A8S5MWG9_9CAUD</name>
<protein>
    <recommendedName>
        <fullName evidence="1">DUF7841 domain-containing protein</fullName>
    </recommendedName>
</protein>
<dbReference type="EMBL" id="BK014996">
    <property type="protein sequence ID" value="DAD86243.1"/>
    <property type="molecule type" value="Genomic_DNA"/>
</dbReference>
<sequence>MLTAREYLDKPSDNEKACESHNIICEYLDSLTLDTADPKAKRMLLKLHELDCGPHFDTDIAIKAVASMENVDGTTGPHWAFAEVEQEAKKRNIDHPADLYYAINMLYSDLSNVLGNDPEKYIAVAKALYWDDPDMPEGKLFKQYVATI</sequence>
<evidence type="ECO:0000313" key="2">
    <source>
        <dbReference type="EMBL" id="DAD86243.1"/>
    </source>
</evidence>
<accession>A0A8S5MWG9</accession>
<dbReference type="InterPro" id="IPR057163">
    <property type="entry name" value="DUF7841"/>
</dbReference>
<proteinExistence type="predicted"/>
<reference evidence="2" key="1">
    <citation type="journal article" date="2021" name="Proc. Natl. Acad. Sci. U.S.A.">
        <title>A Catalog of Tens of Thousands of Viruses from Human Metagenomes Reveals Hidden Associations with Chronic Diseases.</title>
        <authorList>
            <person name="Tisza M.J."/>
            <person name="Buck C.B."/>
        </authorList>
    </citation>
    <scope>NUCLEOTIDE SEQUENCE</scope>
    <source>
        <strain evidence="2">CtUL28</strain>
    </source>
</reference>
<evidence type="ECO:0000259" key="1">
    <source>
        <dbReference type="Pfam" id="PF25223"/>
    </source>
</evidence>
<dbReference type="Pfam" id="PF25223">
    <property type="entry name" value="DUF7841"/>
    <property type="match status" value="1"/>
</dbReference>
<organism evidence="2">
    <name type="scientific">Caudovirales sp. ctUL28</name>
    <dbReference type="NCBI Taxonomy" id="2826778"/>
    <lineage>
        <taxon>Viruses</taxon>
        <taxon>Duplodnaviria</taxon>
        <taxon>Heunggongvirae</taxon>
        <taxon>Uroviricota</taxon>
        <taxon>Caudoviricetes</taxon>
    </lineage>
</organism>
<feature type="domain" description="DUF7841" evidence="1">
    <location>
        <begin position="48"/>
        <end position="144"/>
    </location>
</feature>